<evidence type="ECO:0000313" key="1">
    <source>
        <dbReference type="EMBL" id="DAF54460.1"/>
    </source>
</evidence>
<organism evidence="1">
    <name type="scientific">Siphoviridae sp. ctKwY15</name>
    <dbReference type="NCBI Taxonomy" id="2827843"/>
    <lineage>
        <taxon>Viruses</taxon>
        <taxon>Duplodnaviria</taxon>
        <taxon>Heunggongvirae</taxon>
        <taxon>Uroviricota</taxon>
        <taxon>Caudoviricetes</taxon>
    </lineage>
</organism>
<sequence>MKKKYSFANAKPVPFGKIDYWFRVGQCGCHKTDYKPNLRDKRKFMAELRRDSNIMIKTF</sequence>
<reference evidence="1" key="1">
    <citation type="journal article" date="2021" name="Proc. Natl. Acad. Sci. U.S.A.">
        <title>A Catalog of Tens of Thousands of Viruses from Human Metagenomes Reveals Hidden Associations with Chronic Diseases.</title>
        <authorList>
            <person name="Tisza M.J."/>
            <person name="Buck C.B."/>
        </authorList>
    </citation>
    <scope>NUCLEOTIDE SEQUENCE</scope>
    <source>
        <strain evidence="1">CtKwY15</strain>
    </source>
</reference>
<protein>
    <submittedName>
        <fullName evidence="1">Uncharacterized protein</fullName>
    </submittedName>
</protein>
<dbReference type="EMBL" id="BK032679">
    <property type="protein sequence ID" value="DAF54460.1"/>
    <property type="molecule type" value="Genomic_DNA"/>
</dbReference>
<name>A0A8S5STT7_9CAUD</name>
<accession>A0A8S5STT7</accession>
<proteinExistence type="predicted"/>